<proteinExistence type="predicted"/>
<protein>
    <recommendedName>
        <fullName evidence="1">DUF6431 domain-containing protein</fullName>
    </recommendedName>
</protein>
<dbReference type="Proteomes" id="UP000236497">
    <property type="component" value="Unassembled WGS sequence"/>
</dbReference>
<dbReference type="Pfam" id="PF20020">
    <property type="entry name" value="DUF6431"/>
    <property type="match status" value="1"/>
</dbReference>
<dbReference type="InterPro" id="IPR045536">
    <property type="entry name" value="DUF6431"/>
</dbReference>
<reference evidence="2 3" key="1">
    <citation type="submission" date="2015-06" db="EMBL/GenBank/DDBJ databases">
        <authorList>
            <person name="Wibberg Daniel"/>
        </authorList>
    </citation>
    <scope>NUCLEOTIDE SEQUENCE [LARGE SCALE GENOMIC DNA]</scope>
    <source>
        <strain evidence="2 3">T3/55T</strain>
    </source>
</reference>
<dbReference type="EMBL" id="CVTD020000033">
    <property type="protein sequence ID" value="CRZ35896.1"/>
    <property type="molecule type" value="Genomic_DNA"/>
</dbReference>
<accession>A0A0H5SM63</accession>
<evidence type="ECO:0000313" key="3">
    <source>
        <dbReference type="Proteomes" id="UP000236497"/>
    </source>
</evidence>
<organism evidence="2 3">
    <name type="scientific">Herbinix hemicellulosilytica</name>
    <dbReference type="NCBI Taxonomy" id="1564487"/>
    <lineage>
        <taxon>Bacteria</taxon>
        <taxon>Bacillati</taxon>
        <taxon>Bacillota</taxon>
        <taxon>Clostridia</taxon>
        <taxon>Lachnospirales</taxon>
        <taxon>Lachnospiraceae</taxon>
        <taxon>Herbinix</taxon>
    </lineage>
</organism>
<evidence type="ECO:0000313" key="2">
    <source>
        <dbReference type="EMBL" id="CRZ35896.1"/>
    </source>
</evidence>
<dbReference type="AlphaFoldDB" id="A0A0H5SM63"/>
<feature type="domain" description="DUF6431" evidence="1">
    <location>
        <begin position="2"/>
        <end position="74"/>
    </location>
</feature>
<sequence>MIGSRSRGVIEYSGEKKALIIRRLRCQGCGRVHHELPDIIVPYKRYSSEAIELIVSSSHVGKDTYPCEHSTATRIKIWFFLLSEYIKNTLTSLRLIYNRDIELCNDVDFLIKSLENNSGITGWLKKLVRFFVNSGRWLHTRFA</sequence>
<keyword evidence="3" id="KW-1185">Reference proteome</keyword>
<name>A0A0H5SM63_HERHM</name>
<gene>
    <name evidence="2" type="ORF">HHT355_2717</name>
</gene>
<dbReference type="OrthoDB" id="2857559at2"/>
<evidence type="ECO:0000259" key="1">
    <source>
        <dbReference type="Pfam" id="PF20020"/>
    </source>
</evidence>